<gene>
    <name evidence="10" type="ORF">J2D77_00025</name>
</gene>
<dbReference type="SMART" id="SM00987">
    <property type="entry name" value="UreE_C"/>
    <property type="match status" value="1"/>
</dbReference>
<dbReference type="SUPFAM" id="SSF52141">
    <property type="entry name" value="Uracil-DNA glycosylase-like"/>
    <property type="match status" value="1"/>
</dbReference>
<dbReference type="SMART" id="SM00986">
    <property type="entry name" value="UDG"/>
    <property type="match status" value="1"/>
</dbReference>
<keyword evidence="2" id="KW-0479">Metal-binding</keyword>
<evidence type="ECO:0000256" key="4">
    <source>
        <dbReference type="ARBA" id="ARBA00022801"/>
    </source>
</evidence>
<keyword evidence="11" id="KW-1185">Reference proteome</keyword>
<dbReference type="PANTHER" id="PTHR33693">
    <property type="entry name" value="TYPE-5 URACIL-DNA GLYCOSYLASE"/>
    <property type="match status" value="1"/>
</dbReference>
<keyword evidence="5" id="KW-0408">Iron</keyword>
<dbReference type="GO" id="GO:0046872">
    <property type="term" value="F:metal ion binding"/>
    <property type="evidence" value="ECO:0007669"/>
    <property type="project" value="UniProtKB-KW"/>
</dbReference>
<evidence type="ECO:0000256" key="1">
    <source>
        <dbReference type="ARBA" id="ARBA00022485"/>
    </source>
</evidence>
<keyword evidence="6" id="KW-0411">Iron-sulfur</keyword>
<proteinExistence type="predicted"/>
<feature type="compositionally biased region" description="Low complexity" evidence="8">
    <location>
        <begin position="55"/>
        <end position="64"/>
    </location>
</feature>
<keyword evidence="7" id="KW-0234">DNA repair</keyword>
<evidence type="ECO:0000313" key="11">
    <source>
        <dbReference type="Proteomes" id="UP000664073"/>
    </source>
</evidence>
<evidence type="ECO:0000256" key="6">
    <source>
        <dbReference type="ARBA" id="ARBA00023014"/>
    </source>
</evidence>
<evidence type="ECO:0000256" key="5">
    <source>
        <dbReference type="ARBA" id="ARBA00023004"/>
    </source>
</evidence>
<dbReference type="GO" id="GO:0097506">
    <property type="term" value="F:deaminated base DNA N-glycosylase activity"/>
    <property type="evidence" value="ECO:0007669"/>
    <property type="project" value="UniProtKB-ARBA"/>
</dbReference>
<evidence type="ECO:0000259" key="9">
    <source>
        <dbReference type="SMART" id="SM00986"/>
    </source>
</evidence>
<evidence type="ECO:0000256" key="8">
    <source>
        <dbReference type="SAM" id="MobiDB-lite"/>
    </source>
</evidence>
<name>A0A939HLN0_9PROT</name>
<dbReference type="GO" id="GO:0051539">
    <property type="term" value="F:4 iron, 4 sulfur cluster binding"/>
    <property type="evidence" value="ECO:0007669"/>
    <property type="project" value="UniProtKB-KW"/>
</dbReference>
<dbReference type="Gene3D" id="3.40.470.10">
    <property type="entry name" value="Uracil-DNA glycosylase-like domain"/>
    <property type="match status" value="1"/>
</dbReference>
<dbReference type="Pfam" id="PF03167">
    <property type="entry name" value="UDG"/>
    <property type="match status" value="1"/>
</dbReference>
<dbReference type="Proteomes" id="UP000664073">
    <property type="component" value="Unassembled WGS sequence"/>
</dbReference>
<evidence type="ECO:0000256" key="7">
    <source>
        <dbReference type="ARBA" id="ARBA00023204"/>
    </source>
</evidence>
<feature type="domain" description="Uracil-DNA glycosylase-like" evidence="9">
    <location>
        <begin position="144"/>
        <end position="292"/>
    </location>
</feature>
<dbReference type="EMBL" id="JAFVMH010000001">
    <property type="protein sequence ID" value="MBO1323542.1"/>
    <property type="molecule type" value="Genomic_DNA"/>
</dbReference>
<dbReference type="InterPro" id="IPR036895">
    <property type="entry name" value="Uracil-DNA_glycosylase-like_sf"/>
</dbReference>
<dbReference type="InterPro" id="IPR005122">
    <property type="entry name" value="Uracil-DNA_glycosylase-like"/>
</dbReference>
<evidence type="ECO:0000313" key="10">
    <source>
        <dbReference type="EMBL" id="MBO1323542.1"/>
    </source>
</evidence>
<accession>A0A939HLN0</accession>
<evidence type="ECO:0000256" key="3">
    <source>
        <dbReference type="ARBA" id="ARBA00022763"/>
    </source>
</evidence>
<comment type="caution">
    <text evidence="10">The sequence shown here is derived from an EMBL/GenBank/DDBJ whole genome shotgun (WGS) entry which is preliminary data.</text>
</comment>
<feature type="region of interest" description="Disordered" evidence="8">
    <location>
        <begin position="29"/>
        <end position="98"/>
    </location>
</feature>
<dbReference type="InterPro" id="IPR051536">
    <property type="entry name" value="UDG_Type-4/5"/>
</dbReference>
<dbReference type="PANTHER" id="PTHR33693:SF1">
    <property type="entry name" value="TYPE-4 URACIL-DNA GLYCOSYLASE"/>
    <property type="match status" value="1"/>
</dbReference>
<dbReference type="GO" id="GO:0006281">
    <property type="term" value="P:DNA repair"/>
    <property type="evidence" value="ECO:0007669"/>
    <property type="project" value="UniProtKB-KW"/>
</dbReference>
<protein>
    <submittedName>
        <fullName evidence="10">Uracil-DNA glycosylase family protein</fullName>
    </submittedName>
</protein>
<keyword evidence="4" id="KW-0378">Hydrolase</keyword>
<keyword evidence="1" id="KW-0004">4Fe-4S</keyword>
<reference evidence="10" key="1">
    <citation type="submission" date="2021-03" db="EMBL/GenBank/DDBJ databases">
        <title>The complete genome sequence of Acetobacter sp. TBRC 12339.</title>
        <authorList>
            <person name="Charoenyingcharoen P."/>
            <person name="Yukphan P."/>
        </authorList>
    </citation>
    <scope>NUCLEOTIDE SEQUENCE</scope>
    <source>
        <strain evidence="10">TBRC 12339</strain>
    </source>
</reference>
<organism evidence="10 11">
    <name type="scientific">Acetobacter garciniae</name>
    <dbReference type="NCBI Taxonomy" id="2817435"/>
    <lineage>
        <taxon>Bacteria</taxon>
        <taxon>Pseudomonadati</taxon>
        <taxon>Pseudomonadota</taxon>
        <taxon>Alphaproteobacteria</taxon>
        <taxon>Acetobacterales</taxon>
        <taxon>Acetobacteraceae</taxon>
        <taxon>Acetobacter</taxon>
    </lineage>
</organism>
<dbReference type="AlphaFoldDB" id="A0A939HLN0"/>
<keyword evidence="3" id="KW-0227">DNA damage</keyword>
<evidence type="ECO:0000256" key="2">
    <source>
        <dbReference type="ARBA" id="ARBA00022723"/>
    </source>
</evidence>
<sequence length="302" mass="32220">MMEAELSLLRLYTEWGVDTAVADTSADHRRAVSHPLPPVGGRATSAPPGERARLADGAAAYAPDSADHAPRPAGMPHGLPLGMPTALRGENAPSATPQAGASVADAITLARQVAARADSPQALATAMDRFETCPLRATAMHTLIPQGPMQAPLMLIGEAPDADEDRSGQVFAGLCGTLLDEMLAPLPLARADLLLATALPWRPPGGRPPSDLEQRVCLPFLERAITLFAPQRLVLCGRMPATMLLDRDTPARRQWQALDLPGLPPLPVLCMRHPLQLRASSTARREIWQSLLIIMQSLRQGG</sequence>